<feature type="chain" id="PRO_5031546762" description="Clathrin light chain" evidence="2">
    <location>
        <begin position="17"/>
        <end position="191"/>
    </location>
</feature>
<dbReference type="Pfam" id="PF20709">
    <property type="entry name" value="DUF6823"/>
    <property type="match status" value="1"/>
</dbReference>
<sequence>MMRLAILYVVVSIVSGFVAPIVVVSPPISRKIVRHGFLEDLMDKLEGKDKDKNDEWKEEMYRNQQEILNRRRKSGGFIDEAMEKEIQQRRESYAKEGAELKKIQQQAGSKDILSDWKKARDAGKFKTATKGLERDQKSSRFGSAGLFAERVDERLPYIDRGYVADKKEKKADEKSPPDDFFGNLKKMLGQS</sequence>
<organism evidence="3">
    <name type="scientific">Aureoumbra lagunensis</name>
    <dbReference type="NCBI Taxonomy" id="44058"/>
    <lineage>
        <taxon>Eukaryota</taxon>
        <taxon>Sar</taxon>
        <taxon>Stramenopiles</taxon>
        <taxon>Ochrophyta</taxon>
        <taxon>Pelagophyceae</taxon>
        <taxon>Pelagomonadales</taxon>
        <taxon>Aureoumbra</taxon>
    </lineage>
</organism>
<feature type="region of interest" description="Disordered" evidence="1">
    <location>
        <begin position="165"/>
        <end position="191"/>
    </location>
</feature>
<reference evidence="3" key="1">
    <citation type="submission" date="2021-01" db="EMBL/GenBank/DDBJ databases">
        <authorList>
            <person name="Corre E."/>
            <person name="Pelletier E."/>
            <person name="Niang G."/>
            <person name="Scheremetjew M."/>
            <person name="Finn R."/>
            <person name="Kale V."/>
            <person name="Holt S."/>
            <person name="Cochrane G."/>
            <person name="Meng A."/>
            <person name="Brown T."/>
            <person name="Cohen L."/>
        </authorList>
    </citation>
    <scope>NUCLEOTIDE SEQUENCE</scope>
    <source>
        <strain evidence="3">CCMP1510</strain>
    </source>
</reference>
<proteinExistence type="predicted"/>
<dbReference type="EMBL" id="HBIJ01007296">
    <property type="protein sequence ID" value="CAE0364402.1"/>
    <property type="molecule type" value="Transcribed_RNA"/>
</dbReference>
<protein>
    <recommendedName>
        <fullName evidence="4">Clathrin light chain</fullName>
    </recommendedName>
</protein>
<keyword evidence="2" id="KW-0732">Signal</keyword>
<evidence type="ECO:0008006" key="4">
    <source>
        <dbReference type="Google" id="ProtNLM"/>
    </source>
</evidence>
<dbReference type="AlphaFoldDB" id="A0A7S3JVQ1"/>
<evidence type="ECO:0000313" key="3">
    <source>
        <dbReference type="EMBL" id="CAE0364402.1"/>
    </source>
</evidence>
<gene>
    <name evidence="3" type="ORF">ALAG00032_LOCUS5143</name>
</gene>
<name>A0A7S3JVQ1_9STRA</name>
<feature type="compositionally biased region" description="Basic and acidic residues" evidence="1">
    <location>
        <begin position="165"/>
        <end position="177"/>
    </location>
</feature>
<feature type="signal peptide" evidence="2">
    <location>
        <begin position="1"/>
        <end position="16"/>
    </location>
</feature>
<evidence type="ECO:0000256" key="2">
    <source>
        <dbReference type="SAM" id="SignalP"/>
    </source>
</evidence>
<evidence type="ECO:0000256" key="1">
    <source>
        <dbReference type="SAM" id="MobiDB-lite"/>
    </source>
</evidence>
<dbReference type="InterPro" id="IPR049226">
    <property type="entry name" value="DUF6823"/>
</dbReference>
<accession>A0A7S3JVQ1</accession>